<keyword evidence="3" id="KW-1185">Reference proteome</keyword>
<dbReference type="EMBL" id="CP017634">
    <property type="protein sequence ID" value="ATW28488.1"/>
    <property type="molecule type" value="Genomic_DNA"/>
</dbReference>
<evidence type="ECO:0000313" key="2">
    <source>
        <dbReference type="EMBL" id="ATW28488.1"/>
    </source>
</evidence>
<accession>A0A3G1L1G6</accession>
<protein>
    <recommendedName>
        <fullName evidence="1">MobA-like NTP transferase domain-containing protein</fullName>
    </recommendedName>
</protein>
<evidence type="ECO:0000313" key="3">
    <source>
        <dbReference type="Proteomes" id="UP000323521"/>
    </source>
</evidence>
<organism evidence="2 3">
    <name type="scientific">Formimonas warabiya</name>
    <dbReference type="NCBI Taxonomy" id="1761012"/>
    <lineage>
        <taxon>Bacteria</taxon>
        <taxon>Bacillati</taxon>
        <taxon>Bacillota</taxon>
        <taxon>Clostridia</taxon>
        <taxon>Eubacteriales</taxon>
        <taxon>Peptococcaceae</taxon>
        <taxon>Candidatus Formimonas</taxon>
    </lineage>
</organism>
<dbReference type="GO" id="GO:0016779">
    <property type="term" value="F:nucleotidyltransferase activity"/>
    <property type="evidence" value="ECO:0007669"/>
    <property type="project" value="UniProtKB-ARBA"/>
</dbReference>
<reference evidence="2 3" key="1">
    <citation type="submission" date="2016-10" db="EMBL/GenBank/DDBJ databases">
        <title>Complete Genome Sequence of Peptococcaceae strain DCMF.</title>
        <authorList>
            <person name="Edwards R.J."/>
            <person name="Holland S.I."/>
            <person name="Deshpande N.P."/>
            <person name="Wong Y.K."/>
            <person name="Ertan H."/>
            <person name="Manefield M."/>
            <person name="Russell T.L."/>
            <person name="Lee M.J."/>
        </authorList>
    </citation>
    <scope>NUCLEOTIDE SEQUENCE [LARGE SCALE GENOMIC DNA]</scope>
    <source>
        <strain evidence="2 3">DCMF</strain>
    </source>
</reference>
<dbReference type="Pfam" id="PF12804">
    <property type="entry name" value="NTP_transf_3"/>
    <property type="match status" value="1"/>
</dbReference>
<name>A0A3G1L1G6_FORW1</name>
<evidence type="ECO:0000259" key="1">
    <source>
        <dbReference type="Pfam" id="PF12804"/>
    </source>
</evidence>
<dbReference type="AlphaFoldDB" id="A0A3G1L1G6"/>
<proteinExistence type="predicted"/>
<dbReference type="Proteomes" id="UP000323521">
    <property type="component" value="Chromosome"/>
</dbReference>
<dbReference type="KEGG" id="fwa:DCMF_09025"/>
<feature type="domain" description="MobA-like NTP transferase" evidence="1">
    <location>
        <begin position="1"/>
        <end position="151"/>
    </location>
</feature>
<sequence>MGKNKLLLPLLGKTVIENTVSNFLHAKVDGVTVVLGNQREQVRQVLAPYAVDFVDNPYYMQGMSTTVQEGIKSLTADQDIDGVMILPGDMPFVKPGTIDGILKAYRERGSPIVIPVFQEKKGHPVLFDRSLFSELLHISGDAGAREVVKRDHSRVYFVEGNDPGIYIDIDSPEEYHFWKNQPLQEK</sequence>
<dbReference type="SUPFAM" id="SSF53448">
    <property type="entry name" value="Nucleotide-diphospho-sugar transferases"/>
    <property type="match status" value="1"/>
</dbReference>
<gene>
    <name evidence="2" type="ORF">DCMF_09025</name>
</gene>
<dbReference type="InterPro" id="IPR029044">
    <property type="entry name" value="Nucleotide-diphossugar_trans"/>
</dbReference>
<dbReference type="PANTHER" id="PTHR43777">
    <property type="entry name" value="MOLYBDENUM COFACTOR CYTIDYLYLTRANSFERASE"/>
    <property type="match status" value="1"/>
</dbReference>
<dbReference type="PANTHER" id="PTHR43777:SF1">
    <property type="entry name" value="MOLYBDENUM COFACTOR CYTIDYLYLTRANSFERASE"/>
    <property type="match status" value="1"/>
</dbReference>
<dbReference type="CDD" id="cd04182">
    <property type="entry name" value="GT_2_like_f"/>
    <property type="match status" value="1"/>
</dbReference>
<dbReference type="Gene3D" id="3.90.550.10">
    <property type="entry name" value="Spore Coat Polysaccharide Biosynthesis Protein SpsA, Chain A"/>
    <property type="match status" value="1"/>
</dbReference>
<dbReference type="InterPro" id="IPR025877">
    <property type="entry name" value="MobA-like_NTP_Trfase"/>
</dbReference>